<dbReference type="InterPro" id="IPR044712">
    <property type="entry name" value="SLC25A32-like"/>
</dbReference>
<evidence type="ECO:0000256" key="7">
    <source>
        <dbReference type="ARBA" id="ARBA00023136"/>
    </source>
</evidence>
<gene>
    <name evidence="11" type="ORF">HXX76_003234</name>
</gene>
<dbReference type="Proteomes" id="UP000650467">
    <property type="component" value="Unassembled WGS sequence"/>
</dbReference>
<feature type="transmembrane region" description="Helical" evidence="10">
    <location>
        <begin position="12"/>
        <end position="32"/>
    </location>
</feature>
<feature type="repeat" description="Solcar" evidence="8">
    <location>
        <begin position="108"/>
        <end position="237"/>
    </location>
</feature>
<evidence type="ECO:0000256" key="3">
    <source>
        <dbReference type="ARBA" id="ARBA00022448"/>
    </source>
</evidence>
<evidence type="ECO:0000256" key="6">
    <source>
        <dbReference type="ARBA" id="ARBA00022989"/>
    </source>
</evidence>
<dbReference type="Pfam" id="PF00153">
    <property type="entry name" value="Mito_carr"/>
    <property type="match status" value="3"/>
</dbReference>
<evidence type="ECO:0000313" key="12">
    <source>
        <dbReference type="Proteomes" id="UP000650467"/>
    </source>
</evidence>
<evidence type="ECO:0000256" key="10">
    <source>
        <dbReference type="SAM" id="Phobius"/>
    </source>
</evidence>
<evidence type="ECO:0000256" key="9">
    <source>
        <dbReference type="RuleBase" id="RU000488"/>
    </source>
</evidence>
<keyword evidence="5" id="KW-0677">Repeat</keyword>
<evidence type="ECO:0000256" key="4">
    <source>
        <dbReference type="ARBA" id="ARBA00022692"/>
    </source>
</evidence>
<comment type="subcellular location">
    <subcellularLocation>
        <location evidence="1">Membrane</location>
        <topology evidence="1">Multi-pass membrane protein</topology>
    </subcellularLocation>
</comment>
<evidence type="ECO:0000256" key="8">
    <source>
        <dbReference type="PROSITE-ProRule" id="PRU00282"/>
    </source>
</evidence>
<evidence type="ECO:0008006" key="13">
    <source>
        <dbReference type="Google" id="ProtNLM"/>
    </source>
</evidence>
<dbReference type="EMBL" id="JAEHOC010000005">
    <property type="protein sequence ID" value="KAG2441614.1"/>
    <property type="molecule type" value="Genomic_DNA"/>
</dbReference>
<dbReference type="AlphaFoldDB" id="A0A835W8M8"/>
<dbReference type="GO" id="GO:0016020">
    <property type="term" value="C:membrane"/>
    <property type="evidence" value="ECO:0007669"/>
    <property type="project" value="UniProtKB-SubCell"/>
</dbReference>
<dbReference type="SUPFAM" id="SSF103506">
    <property type="entry name" value="Mitochondrial carrier"/>
    <property type="match status" value="1"/>
</dbReference>
<feature type="repeat" description="Solcar" evidence="8">
    <location>
        <begin position="9"/>
        <end position="98"/>
    </location>
</feature>
<protein>
    <recommendedName>
        <fullName evidence="13">Mitochondrial carrier protein</fullName>
    </recommendedName>
</protein>
<dbReference type="PRINTS" id="PR00926">
    <property type="entry name" value="MITOCARRIER"/>
</dbReference>
<keyword evidence="4 8" id="KW-0812">Transmembrane</keyword>
<feature type="transmembrane region" description="Helical" evidence="10">
    <location>
        <begin position="111"/>
        <end position="134"/>
    </location>
</feature>
<evidence type="ECO:0000256" key="2">
    <source>
        <dbReference type="ARBA" id="ARBA00006375"/>
    </source>
</evidence>
<keyword evidence="3 9" id="KW-0813">Transport</keyword>
<keyword evidence="12" id="KW-1185">Reference proteome</keyword>
<organism evidence="11 12">
    <name type="scientific">Chlamydomonas incerta</name>
    <dbReference type="NCBI Taxonomy" id="51695"/>
    <lineage>
        <taxon>Eukaryota</taxon>
        <taxon>Viridiplantae</taxon>
        <taxon>Chlorophyta</taxon>
        <taxon>core chlorophytes</taxon>
        <taxon>Chlorophyceae</taxon>
        <taxon>CS clade</taxon>
        <taxon>Chlamydomonadales</taxon>
        <taxon>Chlamydomonadaceae</taxon>
        <taxon>Chlamydomonas</taxon>
    </lineage>
</organism>
<reference evidence="11" key="1">
    <citation type="journal article" date="2020" name="bioRxiv">
        <title>Comparative genomics of Chlamydomonas.</title>
        <authorList>
            <person name="Craig R.J."/>
            <person name="Hasan A.R."/>
            <person name="Ness R.W."/>
            <person name="Keightley P.D."/>
        </authorList>
    </citation>
    <scope>NUCLEOTIDE SEQUENCE</scope>
    <source>
        <strain evidence="11">SAG 7.73</strain>
    </source>
</reference>
<dbReference type="Gene3D" id="1.50.40.10">
    <property type="entry name" value="Mitochondrial carrier domain"/>
    <property type="match status" value="2"/>
</dbReference>
<sequence length="378" mass="39973">MAAAPRTEKNQWNHMIAGGTAGSVAVLFLHPFDVIKTRLQVQDGASSGQQYKNAFDACRTVLRQEGWRSFYKGLTPALIGSGVAWAAYFHIYEAVKAWHCRVQGRERLGAAWNMASAAQAGAMVCLLTNPIWLVKTRLQLQRLPLTGAAASAAGSAAASAAGSAASAAATAASAAGAAAGAAAGRAALPYNGFLDAMIRIGREEGIRGYYKGLGPSLVLQTMHGAVQFAVYDELKFLASRWGPRPPGQQEGAAGGGERQLGSGELSLFAASSKLTASVTTYPSQVVRSRLQQRMDDGRTLVYRSTTEVVQLTWRREGLLGFYKGLGPALLRVMPQSALTLVAYENILRLLDAATARREVEEREREAAAGAAAAAEAST</sequence>
<comment type="similarity">
    <text evidence="2 9">Belongs to the mitochondrial carrier (TC 2.A.29) family.</text>
</comment>
<proteinExistence type="inferred from homology"/>
<dbReference type="InterPro" id="IPR023395">
    <property type="entry name" value="MCP_dom_sf"/>
</dbReference>
<accession>A0A835W8M8</accession>
<evidence type="ECO:0000256" key="1">
    <source>
        <dbReference type="ARBA" id="ARBA00004141"/>
    </source>
</evidence>
<dbReference type="PANTHER" id="PTHR45683">
    <property type="entry name" value="MITOCHONDRIAL NICOTINAMIDE ADENINE DINUCLEOTIDE TRANSPORTER 1-RELATED-RELATED"/>
    <property type="match status" value="1"/>
</dbReference>
<evidence type="ECO:0000256" key="5">
    <source>
        <dbReference type="ARBA" id="ARBA00022737"/>
    </source>
</evidence>
<dbReference type="PROSITE" id="PS50920">
    <property type="entry name" value="SOLCAR"/>
    <property type="match status" value="3"/>
</dbReference>
<evidence type="ECO:0000313" key="11">
    <source>
        <dbReference type="EMBL" id="KAG2441614.1"/>
    </source>
</evidence>
<dbReference type="GO" id="GO:0015215">
    <property type="term" value="F:nucleotide transmembrane transporter activity"/>
    <property type="evidence" value="ECO:0007669"/>
    <property type="project" value="UniProtKB-ARBA"/>
</dbReference>
<feature type="repeat" description="Solcar" evidence="8">
    <location>
        <begin position="264"/>
        <end position="349"/>
    </location>
</feature>
<keyword evidence="7 8" id="KW-0472">Membrane</keyword>
<name>A0A835W8M8_CHLIN</name>
<dbReference type="InterPro" id="IPR002067">
    <property type="entry name" value="MCP"/>
</dbReference>
<dbReference type="OrthoDB" id="269120at2759"/>
<comment type="caution">
    <text evidence="11">The sequence shown here is derived from an EMBL/GenBank/DDBJ whole genome shotgun (WGS) entry which is preliminary data.</text>
</comment>
<feature type="transmembrane region" description="Helical" evidence="10">
    <location>
        <begin position="73"/>
        <end position="91"/>
    </location>
</feature>
<keyword evidence="6 10" id="KW-1133">Transmembrane helix</keyword>
<dbReference type="InterPro" id="IPR018108">
    <property type="entry name" value="MCP_transmembrane"/>
</dbReference>